<comment type="caution">
    <text evidence="9">The sequence shown here is derived from an EMBL/GenBank/DDBJ whole genome shotgun (WGS) entry which is preliminary data.</text>
</comment>
<dbReference type="RefSeq" id="WP_141290240.1">
    <property type="nucleotide sequence ID" value="NZ_BAAAEW010000021.1"/>
</dbReference>
<evidence type="ECO:0000256" key="7">
    <source>
        <dbReference type="PIRNR" id="PIRNR002756"/>
    </source>
</evidence>
<dbReference type="PANTHER" id="PTHR42996">
    <property type="entry name" value="PHOSPHATE-BINDING PROTEIN PSTS"/>
    <property type="match status" value="1"/>
</dbReference>
<dbReference type="InterPro" id="IPR024370">
    <property type="entry name" value="PBP_domain"/>
</dbReference>
<evidence type="ECO:0000313" key="10">
    <source>
        <dbReference type="Proteomes" id="UP001500279"/>
    </source>
</evidence>
<evidence type="ECO:0000256" key="1">
    <source>
        <dbReference type="ARBA" id="ARBA00002841"/>
    </source>
</evidence>
<keyword evidence="6 7" id="KW-0592">Phosphate transport</keyword>
<name>A0ABN1K538_9BURK</name>
<dbReference type="Proteomes" id="UP001500279">
    <property type="component" value="Unassembled WGS sequence"/>
</dbReference>
<evidence type="ECO:0000256" key="4">
    <source>
        <dbReference type="ARBA" id="ARBA00021889"/>
    </source>
</evidence>
<comment type="subunit">
    <text evidence="3 7">The complex is composed of two ATP-binding proteins (PstB), two transmembrane proteins (PstC and PstA) and a solute-binding protein (PstS).</text>
</comment>
<dbReference type="InterPro" id="IPR005673">
    <property type="entry name" value="ABC_phos-bd_PstS"/>
</dbReference>
<evidence type="ECO:0000256" key="5">
    <source>
        <dbReference type="ARBA" id="ARBA00022448"/>
    </source>
</evidence>
<dbReference type="PANTHER" id="PTHR42996:SF1">
    <property type="entry name" value="PHOSPHATE-BINDING PROTEIN PSTS"/>
    <property type="match status" value="1"/>
</dbReference>
<organism evidence="9 10">
    <name type="scientific">Ideonella azotifigens</name>
    <dbReference type="NCBI Taxonomy" id="513160"/>
    <lineage>
        <taxon>Bacteria</taxon>
        <taxon>Pseudomonadati</taxon>
        <taxon>Pseudomonadota</taxon>
        <taxon>Betaproteobacteria</taxon>
        <taxon>Burkholderiales</taxon>
        <taxon>Sphaerotilaceae</taxon>
        <taxon>Ideonella</taxon>
    </lineage>
</organism>
<feature type="domain" description="PBP" evidence="8">
    <location>
        <begin position="42"/>
        <end position="325"/>
    </location>
</feature>
<comment type="function">
    <text evidence="1 7">Part of the ABC transporter complex PstSACB involved in phosphate import.</text>
</comment>
<dbReference type="Pfam" id="PF12849">
    <property type="entry name" value="PBP_like_2"/>
    <property type="match status" value="1"/>
</dbReference>
<dbReference type="Gene3D" id="3.40.190.10">
    <property type="entry name" value="Periplasmic binding protein-like II"/>
    <property type="match status" value="2"/>
</dbReference>
<evidence type="ECO:0000256" key="2">
    <source>
        <dbReference type="ARBA" id="ARBA00008725"/>
    </source>
</evidence>
<keyword evidence="5 7" id="KW-0813">Transport</keyword>
<comment type="similarity">
    <text evidence="2 7">Belongs to the PstS family.</text>
</comment>
<dbReference type="NCBIfam" id="TIGR00975">
    <property type="entry name" value="3a0107s03"/>
    <property type="match status" value="1"/>
</dbReference>
<dbReference type="SUPFAM" id="SSF53850">
    <property type="entry name" value="Periplasmic binding protein-like II"/>
    <property type="match status" value="1"/>
</dbReference>
<dbReference type="CDD" id="cd13565">
    <property type="entry name" value="PBP2_PstS"/>
    <property type="match status" value="1"/>
</dbReference>
<dbReference type="PIRSF" id="PIRSF002756">
    <property type="entry name" value="PstS"/>
    <property type="match status" value="1"/>
</dbReference>
<accession>A0ABN1K538</accession>
<evidence type="ECO:0000259" key="8">
    <source>
        <dbReference type="Pfam" id="PF12849"/>
    </source>
</evidence>
<gene>
    <name evidence="9" type="primary">pstS_2</name>
    <name evidence="9" type="ORF">GCM10009107_32200</name>
</gene>
<proteinExistence type="inferred from homology"/>
<evidence type="ECO:0000256" key="6">
    <source>
        <dbReference type="ARBA" id="ARBA00022592"/>
    </source>
</evidence>
<evidence type="ECO:0000313" key="9">
    <source>
        <dbReference type="EMBL" id="GAA0755075.1"/>
    </source>
</evidence>
<dbReference type="InterPro" id="IPR050962">
    <property type="entry name" value="Phosphate-bind_PstS"/>
</dbReference>
<sequence>MSLFLPAAAQRVASPRHRRGLLPLLSACLVGLTGLCGVQPARAEAITGAGSSAAAPVYRIWGAEYAREKGDTLSYEPVGSGAGMARIAKRDVDFGASDVMTSAEDLKKNDLVMFPTVITGVVPVVNLPRIGPNALKLDGPLLARIFLGQVTQWDAPELKALNPELKLPSLAIRLVVRADGSGTTWHFADYMARVSPEWKQRRGVANHFDWPAGALAVKGSSAVSETLRATSGAIAYIDYNYVLDDGLAGVMLKNAEGQFVAPGVEGFREAVTHSTWYSNGDFSAPINNMRGQRTWPITMGTYIAVPRVAQQTERAERALQFVTWAYLHGDALARQAKFVPLPDKVQASAYREISKVTGAKGEMLGVKLIGRLLN</sequence>
<dbReference type="EMBL" id="BAAAEW010000021">
    <property type="protein sequence ID" value="GAA0755075.1"/>
    <property type="molecule type" value="Genomic_DNA"/>
</dbReference>
<evidence type="ECO:0000256" key="3">
    <source>
        <dbReference type="ARBA" id="ARBA00011529"/>
    </source>
</evidence>
<protein>
    <recommendedName>
        <fullName evidence="4 7">Phosphate-binding protein PstS</fullName>
    </recommendedName>
</protein>
<keyword evidence="10" id="KW-1185">Reference proteome</keyword>
<reference evidence="9 10" key="1">
    <citation type="journal article" date="2019" name="Int. J. Syst. Evol. Microbiol.">
        <title>The Global Catalogue of Microorganisms (GCM) 10K type strain sequencing project: providing services to taxonomists for standard genome sequencing and annotation.</title>
        <authorList>
            <consortium name="The Broad Institute Genomics Platform"/>
            <consortium name="The Broad Institute Genome Sequencing Center for Infectious Disease"/>
            <person name="Wu L."/>
            <person name="Ma J."/>
        </authorList>
    </citation>
    <scope>NUCLEOTIDE SEQUENCE [LARGE SCALE GENOMIC DNA]</scope>
    <source>
        <strain evidence="9 10">JCM 15503</strain>
    </source>
</reference>